<name>A0A941BPJ9_9BURK</name>
<keyword evidence="2" id="KW-0732">Signal</keyword>
<evidence type="ECO:0000256" key="2">
    <source>
        <dbReference type="SAM" id="SignalP"/>
    </source>
</evidence>
<evidence type="ECO:0008006" key="5">
    <source>
        <dbReference type="Google" id="ProtNLM"/>
    </source>
</evidence>
<dbReference type="EMBL" id="JAGQDE010000002">
    <property type="protein sequence ID" value="MBQ0958140.1"/>
    <property type="molecule type" value="Genomic_DNA"/>
</dbReference>
<evidence type="ECO:0000256" key="1">
    <source>
        <dbReference type="SAM" id="MobiDB-lite"/>
    </source>
</evidence>
<dbReference type="Proteomes" id="UP000678374">
    <property type="component" value="Unassembled WGS sequence"/>
</dbReference>
<evidence type="ECO:0000313" key="3">
    <source>
        <dbReference type="EMBL" id="MBQ0958140.1"/>
    </source>
</evidence>
<feature type="compositionally biased region" description="Basic residues" evidence="1">
    <location>
        <begin position="117"/>
        <end position="126"/>
    </location>
</feature>
<dbReference type="AlphaFoldDB" id="A0A941BPJ9"/>
<protein>
    <recommendedName>
        <fullName evidence="5">DUF4124 domain-containing protein</fullName>
    </recommendedName>
</protein>
<accession>A0A941BPJ9</accession>
<dbReference type="RefSeq" id="WP_210800631.1">
    <property type="nucleotide sequence ID" value="NZ_JAGQDE010000002.1"/>
</dbReference>
<feature type="chain" id="PRO_5038026683" description="DUF4124 domain-containing protein" evidence="2">
    <location>
        <begin position="29"/>
        <end position="146"/>
    </location>
</feature>
<feature type="region of interest" description="Disordered" evidence="1">
    <location>
        <begin position="37"/>
        <end position="127"/>
    </location>
</feature>
<feature type="compositionally biased region" description="Basic and acidic residues" evidence="1">
    <location>
        <begin position="77"/>
        <end position="87"/>
    </location>
</feature>
<reference evidence="3" key="1">
    <citation type="submission" date="2021-04" db="EMBL/GenBank/DDBJ databases">
        <title>The genome sequence of Ideonella sp. 4Y11.</title>
        <authorList>
            <person name="Liu Y."/>
        </authorList>
    </citation>
    <scope>NUCLEOTIDE SEQUENCE</scope>
    <source>
        <strain evidence="3">4Y11</strain>
    </source>
</reference>
<evidence type="ECO:0000313" key="4">
    <source>
        <dbReference type="Proteomes" id="UP000678374"/>
    </source>
</evidence>
<sequence>MPTPPRSTRPLRVLCGGLLWLGLSAAQAEVYRCGSSYQDSPCAGGRTVDVDDARSPEQRAEARERLQQEQARAKALATERHAQERTRRPATAPAGIPVRQPDDLDALPSDHPCARPTGKHPGKAKARVQCLNGLPVYKAQARPPGR</sequence>
<gene>
    <name evidence="3" type="ORF">KAK06_04145</name>
</gene>
<comment type="caution">
    <text evidence="3">The sequence shown here is derived from an EMBL/GenBank/DDBJ whole genome shotgun (WGS) entry which is preliminary data.</text>
</comment>
<feature type="signal peptide" evidence="2">
    <location>
        <begin position="1"/>
        <end position="28"/>
    </location>
</feature>
<organism evidence="3 4">
    <name type="scientific">Ideonella aquatica</name>
    <dbReference type="NCBI Taxonomy" id="2824119"/>
    <lineage>
        <taxon>Bacteria</taxon>
        <taxon>Pseudomonadati</taxon>
        <taxon>Pseudomonadota</taxon>
        <taxon>Betaproteobacteria</taxon>
        <taxon>Burkholderiales</taxon>
        <taxon>Sphaerotilaceae</taxon>
        <taxon>Ideonella</taxon>
    </lineage>
</organism>
<keyword evidence="4" id="KW-1185">Reference proteome</keyword>
<feature type="compositionally biased region" description="Basic and acidic residues" evidence="1">
    <location>
        <begin position="48"/>
        <end position="67"/>
    </location>
</feature>
<proteinExistence type="predicted"/>